<name>A0A318UAH2_9SPHI</name>
<accession>A0A318UAH2</accession>
<evidence type="ECO:0000256" key="1">
    <source>
        <dbReference type="PROSITE-ProRule" id="PRU00339"/>
    </source>
</evidence>
<feature type="repeat" description="TPR" evidence="1">
    <location>
        <begin position="73"/>
        <end position="106"/>
    </location>
</feature>
<dbReference type="SMART" id="SM00028">
    <property type="entry name" value="TPR"/>
    <property type="match status" value="2"/>
</dbReference>
<evidence type="ECO:0000313" key="3">
    <source>
        <dbReference type="Proteomes" id="UP000248198"/>
    </source>
</evidence>
<dbReference type="PROSITE" id="PS51257">
    <property type="entry name" value="PROKAR_LIPOPROTEIN"/>
    <property type="match status" value="1"/>
</dbReference>
<dbReference type="OrthoDB" id="7058419at2"/>
<dbReference type="PROSITE" id="PS50293">
    <property type="entry name" value="TPR_REGION"/>
    <property type="match status" value="1"/>
</dbReference>
<organism evidence="2 3">
    <name type="scientific">Pedobacter nutrimenti</name>
    <dbReference type="NCBI Taxonomy" id="1241337"/>
    <lineage>
        <taxon>Bacteria</taxon>
        <taxon>Pseudomonadati</taxon>
        <taxon>Bacteroidota</taxon>
        <taxon>Sphingobacteriia</taxon>
        <taxon>Sphingobacteriales</taxon>
        <taxon>Sphingobacteriaceae</taxon>
        <taxon>Pedobacter</taxon>
    </lineage>
</organism>
<protein>
    <submittedName>
        <fullName evidence="2">Tetratricopeptide repeat protein</fullName>
    </submittedName>
</protein>
<dbReference type="Pfam" id="PF13181">
    <property type="entry name" value="TPR_8"/>
    <property type="match status" value="1"/>
</dbReference>
<dbReference type="InterPro" id="IPR011990">
    <property type="entry name" value="TPR-like_helical_dom_sf"/>
</dbReference>
<sequence>MNHKVHTVFVILLTFMMVSCNTPSPYQVWREQAKTNIRLLPEYGNVQKNKQQLAADSAFLKEATKEETAEKASEMMVQLGFKHLNQGDRQTAMYRFNQAWLLNPQNAGAYWGFGSVYFSFQDYKNAIAQYNKGLKLDPRNKDIVRDRIRATESMR</sequence>
<dbReference type="EMBL" id="QKLU01000006">
    <property type="protein sequence ID" value="PYF72575.1"/>
    <property type="molecule type" value="Genomic_DNA"/>
</dbReference>
<proteinExistence type="predicted"/>
<dbReference type="PROSITE" id="PS50005">
    <property type="entry name" value="TPR"/>
    <property type="match status" value="2"/>
</dbReference>
<dbReference type="SUPFAM" id="SSF48452">
    <property type="entry name" value="TPR-like"/>
    <property type="match status" value="1"/>
</dbReference>
<dbReference type="Proteomes" id="UP000248198">
    <property type="component" value="Unassembled WGS sequence"/>
</dbReference>
<comment type="caution">
    <text evidence="2">The sequence shown here is derived from an EMBL/GenBank/DDBJ whole genome shotgun (WGS) entry which is preliminary data.</text>
</comment>
<evidence type="ECO:0000313" key="2">
    <source>
        <dbReference type="EMBL" id="PYF72575.1"/>
    </source>
</evidence>
<dbReference type="RefSeq" id="WP_110833542.1">
    <property type="nucleotide sequence ID" value="NZ_QKLU01000006.1"/>
</dbReference>
<dbReference type="AlphaFoldDB" id="A0A318UAH2"/>
<keyword evidence="1" id="KW-0802">TPR repeat</keyword>
<keyword evidence="3" id="KW-1185">Reference proteome</keyword>
<feature type="repeat" description="TPR" evidence="1">
    <location>
        <begin position="107"/>
        <end position="140"/>
    </location>
</feature>
<dbReference type="InterPro" id="IPR019734">
    <property type="entry name" value="TPR_rpt"/>
</dbReference>
<gene>
    <name evidence="2" type="ORF">B0O44_106230</name>
</gene>
<reference evidence="2 3" key="1">
    <citation type="submission" date="2018-06" db="EMBL/GenBank/DDBJ databases">
        <title>Genomic Encyclopedia of Archaeal and Bacterial Type Strains, Phase II (KMG-II): from individual species to whole genera.</title>
        <authorList>
            <person name="Goeker M."/>
        </authorList>
    </citation>
    <scope>NUCLEOTIDE SEQUENCE [LARGE SCALE GENOMIC DNA]</scope>
    <source>
        <strain evidence="2 3">DSM 27372</strain>
    </source>
</reference>
<dbReference type="Gene3D" id="1.25.40.10">
    <property type="entry name" value="Tetratricopeptide repeat domain"/>
    <property type="match status" value="1"/>
</dbReference>